<sequence>MRREEFENRVHLILSCNAGVLLDELESQLYIAKARDEKVLVMVPSRELPATYRLICRGLGKALTDSHATIVTQCITDMLNSRNYNIDCNSVMMFINTKEALTNLRVRKRFKHQNLMRA</sequence>
<gene>
    <name evidence="1" type="ORF">CPLFYP93_02446</name>
</gene>
<evidence type="ECO:0000313" key="1">
    <source>
        <dbReference type="EMBL" id="VYU48551.1"/>
    </source>
</evidence>
<proteinExistence type="predicted"/>
<name>A0A6N3F929_9CLOT</name>
<dbReference type="AlphaFoldDB" id="A0A6N3F929"/>
<dbReference type="EMBL" id="CACRTV010000057">
    <property type="protein sequence ID" value="VYU48551.1"/>
    <property type="molecule type" value="Genomic_DNA"/>
</dbReference>
<organism evidence="1">
    <name type="scientific">Clostridium paraputrificum</name>
    <dbReference type="NCBI Taxonomy" id="29363"/>
    <lineage>
        <taxon>Bacteria</taxon>
        <taxon>Bacillati</taxon>
        <taxon>Bacillota</taxon>
        <taxon>Clostridia</taxon>
        <taxon>Eubacteriales</taxon>
        <taxon>Clostridiaceae</taxon>
        <taxon>Clostridium</taxon>
    </lineage>
</organism>
<protein>
    <submittedName>
        <fullName evidence="1">Uncharacterized protein</fullName>
    </submittedName>
</protein>
<accession>A0A6N3F929</accession>
<reference evidence="1" key="1">
    <citation type="submission" date="2019-11" db="EMBL/GenBank/DDBJ databases">
        <authorList>
            <person name="Feng L."/>
        </authorList>
    </citation>
    <scope>NUCLEOTIDE SEQUENCE</scope>
    <source>
        <strain evidence="1">CParaputrificumLFYP93</strain>
    </source>
</reference>
<dbReference type="RefSeq" id="WP_156561810.1">
    <property type="nucleotide sequence ID" value="NZ_CACRTV010000057.1"/>
</dbReference>